<evidence type="ECO:0000313" key="1">
    <source>
        <dbReference type="EMBL" id="KAI9916112.1"/>
    </source>
</evidence>
<dbReference type="Proteomes" id="UP001163321">
    <property type="component" value="Chromosome 2"/>
</dbReference>
<comment type="caution">
    <text evidence="1">The sequence shown here is derived from an EMBL/GenBank/DDBJ whole genome shotgun (WGS) entry which is preliminary data.</text>
</comment>
<keyword evidence="2" id="KW-1185">Reference proteome</keyword>
<organism evidence="1 2">
    <name type="scientific">Peronosclerospora sorghi</name>
    <dbReference type="NCBI Taxonomy" id="230839"/>
    <lineage>
        <taxon>Eukaryota</taxon>
        <taxon>Sar</taxon>
        <taxon>Stramenopiles</taxon>
        <taxon>Oomycota</taxon>
        <taxon>Peronosporomycetes</taxon>
        <taxon>Peronosporales</taxon>
        <taxon>Peronosporaceae</taxon>
        <taxon>Peronosclerospora</taxon>
    </lineage>
</organism>
<sequence length="638" mass="73310">MMRKSVKNRAPAPIQITAEQILLEANQRKEGTFKPPRRRITDAAELAEYRLGKRKAFEDELRRQRHHIGTWMKYAAWEESQEEFERARSVFERALDVDYKATTIWLKYAEMEMRHKFVNHARNVWDRAVTLLPRVAQFWYKYAFMEEMLGNLNGARRVFERWMEWQPDEQAWYSYIKLEMRAKNIPRARALFQFRFASTSPPRHVFADSSVGIGSLPLAPEETQAERELLNSLPEFREAAQVLLGKADEARLLPNSKRAEKVLLKLQRTVEICRSAMGFQSVYLQAVLRHLVATLFMKGDVKEAKKMMQERGDIMQWPVTEHERMLRLLLRSNLPKEAQAWCKREEYTKLSPLDEIVPLKWTLYDLIRKELSGGPDQLEKALDDPLFAHAVEILRQKKNVVLTHEETGNLKASEVQLGRDIPYLLAQYASLSVVSTRALERDAKAETPLTDTQQMSLNQAEVLYKEALAWVEDTAAEDDKDALLASGPNAPFRAWVETNLGELLLCKEPEKAMEWLGKAMSTLQAERNGVGGSTLAMTRVLGQVARGCHAMGQAVTSEGLFVTAVEAFEREATLSSTDRVEFARVLRAYGDLLASWEKRETDAARRYEQAEQVEQELARMCEDTQSATALHPIFYLPL</sequence>
<reference evidence="1 2" key="1">
    <citation type="journal article" date="2022" name="bioRxiv">
        <title>The genome of the oomycete Peronosclerospora sorghi, a cosmopolitan pathogen of maize and sorghum, is inflated with dispersed pseudogenes.</title>
        <authorList>
            <person name="Fletcher K."/>
            <person name="Martin F."/>
            <person name="Isakeit T."/>
            <person name="Cavanaugh K."/>
            <person name="Magill C."/>
            <person name="Michelmore R."/>
        </authorList>
    </citation>
    <scope>NUCLEOTIDE SEQUENCE [LARGE SCALE GENOMIC DNA]</scope>
    <source>
        <strain evidence="1">P6</strain>
    </source>
</reference>
<protein>
    <submittedName>
        <fullName evidence="1">Uncharacterized protein</fullName>
    </submittedName>
</protein>
<accession>A0ACC0WC26</accession>
<proteinExistence type="predicted"/>
<gene>
    <name evidence="1" type="ORF">PsorP6_018219</name>
</gene>
<name>A0ACC0WC26_9STRA</name>
<evidence type="ECO:0000313" key="2">
    <source>
        <dbReference type="Proteomes" id="UP001163321"/>
    </source>
</evidence>
<dbReference type="EMBL" id="CM047581">
    <property type="protein sequence ID" value="KAI9916112.1"/>
    <property type="molecule type" value="Genomic_DNA"/>
</dbReference>